<name>A0A399S481_9BACT</name>
<dbReference type="RefSeq" id="WP_119432015.1">
    <property type="nucleotide sequence ID" value="NZ_QWGE01000003.1"/>
</dbReference>
<feature type="chain" id="PRO_5017469873" description="DUF4136 domain-containing protein" evidence="1">
    <location>
        <begin position="23"/>
        <end position="216"/>
    </location>
</feature>
<dbReference type="EMBL" id="QWGE01000003">
    <property type="protein sequence ID" value="RIJ37359.1"/>
    <property type="molecule type" value="Genomic_DNA"/>
</dbReference>
<evidence type="ECO:0000256" key="1">
    <source>
        <dbReference type="SAM" id="SignalP"/>
    </source>
</evidence>
<dbReference type="Proteomes" id="UP000266005">
    <property type="component" value="Unassembled WGS sequence"/>
</dbReference>
<organism evidence="2 3">
    <name type="scientific">Pontibacter oryzae</name>
    <dbReference type="NCBI Taxonomy" id="2304593"/>
    <lineage>
        <taxon>Bacteria</taxon>
        <taxon>Pseudomonadati</taxon>
        <taxon>Bacteroidota</taxon>
        <taxon>Cytophagia</taxon>
        <taxon>Cytophagales</taxon>
        <taxon>Hymenobacteraceae</taxon>
        <taxon>Pontibacter</taxon>
    </lineage>
</organism>
<sequence length="216" mass="24655">MKTSLSICLMLSILLFSGCAVSSTNTANLNKSQKYYVGIVTLVVNIDQDFSKLDSVTYNKYVRGKFNNLENLKYRKQLEKSLERNLSQQGTQTRVIKSEDLFELNTDVSYSDFLDQIEYTGADGILLVNQRSYWTTVNSAQTVNFEYTSATTIDTEPNADFHSYLIDTKSLQPVWYANTLVQGVSAGYDTLNNYLARALYRKLRKDKCIITEYALR</sequence>
<keyword evidence="3" id="KW-1185">Reference proteome</keyword>
<accession>A0A399S481</accession>
<dbReference type="PROSITE" id="PS51257">
    <property type="entry name" value="PROKAR_LIPOPROTEIN"/>
    <property type="match status" value="1"/>
</dbReference>
<evidence type="ECO:0000313" key="3">
    <source>
        <dbReference type="Proteomes" id="UP000266005"/>
    </source>
</evidence>
<evidence type="ECO:0008006" key="4">
    <source>
        <dbReference type="Google" id="ProtNLM"/>
    </source>
</evidence>
<protein>
    <recommendedName>
        <fullName evidence="4">DUF4136 domain-containing protein</fullName>
    </recommendedName>
</protein>
<dbReference type="OrthoDB" id="1116801at2"/>
<reference evidence="3" key="1">
    <citation type="submission" date="2018-08" db="EMBL/GenBank/DDBJ databases">
        <title>Mucilaginibacter sp. MYSH2.</title>
        <authorList>
            <person name="Seo T."/>
        </authorList>
    </citation>
    <scope>NUCLEOTIDE SEQUENCE [LARGE SCALE GENOMIC DNA]</scope>
    <source>
        <strain evidence="3">KIRAN</strain>
    </source>
</reference>
<proteinExistence type="predicted"/>
<gene>
    <name evidence="2" type="ORF">D1627_09485</name>
</gene>
<dbReference type="AlphaFoldDB" id="A0A399S481"/>
<keyword evidence="1" id="KW-0732">Signal</keyword>
<comment type="caution">
    <text evidence="2">The sequence shown here is derived from an EMBL/GenBank/DDBJ whole genome shotgun (WGS) entry which is preliminary data.</text>
</comment>
<feature type="signal peptide" evidence="1">
    <location>
        <begin position="1"/>
        <end position="22"/>
    </location>
</feature>
<evidence type="ECO:0000313" key="2">
    <source>
        <dbReference type="EMBL" id="RIJ37359.1"/>
    </source>
</evidence>